<dbReference type="Proteomes" id="UP000187001">
    <property type="component" value="Unassembled WGS sequence"/>
</dbReference>
<dbReference type="AlphaFoldDB" id="A0ABD6QM15"/>
<evidence type="ECO:0000313" key="3">
    <source>
        <dbReference type="Proteomes" id="UP000187001"/>
    </source>
</evidence>
<comment type="caution">
    <text evidence="2">The sequence shown here is derived from an EMBL/GenBank/DDBJ whole genome shotgun (WGS) entry which is preliminary data.</text>
</comment>
<organism evidence="2 3">
    <name type="scientific">Mycolicibacterium fortuitum</name>
    <name type="common">Mycobacterium fortuitum</name>
    <dbReference type="NCBI Taxonomy" id="1766"/>
    <lineage>
        <taxon>Bacteria</taxon>
        <taxon>Bacillati</taxon>
        <taxon>Actinomycetota</taxon>
        <taxon>Actinomycetes</taxon>
        <taxon>Mycobacteriales</taxon>
        <taxon>Mycobacteriaceae</taxon>
        <taxon>Mycolicibacterium</taxon>
    </lineage>
</organism>
<dbReference type="Pfam" id="PF21722">
    <property type="entry name" value="Gly_rich_2"/>
    <property type="match status" value="1"/>
</dbReference>
<protein>
    <recommendedName>
        <fullName evidence="1">Glycine-rich domain-containing protein</fullName>
    </recommendedName>
</protein>
<proteinExistence type="predicted"/>
<evidence type="ECO:0000313" key="2">
    <source>
        <dbReference type="EMBL" id="OMC44721.1"/>
    </source>
</evidence>
<accession>A0ABD6QM15</accession>
<dbReference type="Gene3D" id="2.60.120.260">
    <property type="entry name" value="Galactose-binding domain-like"/>
    <property type="match status" value="1"/>
</dbReference>
<name>A0ABD6QM15_MYCFO</name>
<dbReference type="InterPro" id="IPR049304">
    <property type="entry name" value="Gly_rich_dom"/>
</dbReference>
<gene>
    <name evidence="2" type="ORF">A5742_27495</name>
</gene>
<evidence type="ECO:0000259" key="1">
    <source>
        <dbReference type="Pfam" id="PF21722"/>
    </source>
</evidence>
<feature type="domain" description="Glycine-rich" evidence="1">
    <location>
        <begin position="736"/>
        <end position="904"/>
    </location>
</feature>
<sequence>MGMPEWALEIPSAPVHQEQSNQLVRPFTAQQLIEFGLQLIEQFIKRVVLALAGFFIPGVPSFEQLVAWADDLREKLADIPILGDIIEAITGVEDGDLNDLGTFFLNIRSFLAGINFLDPDFDLGEAAAAFVNLIIKPLNIFSIPADVQASINGALGDLQDALNGSYSGSGPIFLAVQELAKAWLTATSPLKAKNLTGTIPPWLLGPLSAASLVSSKVNLLANAEFEGAVSVDGGGVWHWDAEQGRTDPGSAWTTADGTLKVLASNPIGVSPGQKIVGADGVSAPSVWVRTSSYAGSGTPLRFMVREYFSGAVVNDRVLAQRGGSDGVWSKLSAAYTVPSGVDQIRFRLVVDSGATGGGVGFDDGDAWLAGNGPFDGILAMLNLSNLSDLFNLDAAVRWADVITNLMNPLEVIEDRPNRTKTQGVIEAAISAFLGDIAEGVEHTTADLEDAFTKIPADKVLGLQGFPTLQDTFQKTLDALKTGLGLAPQSDANLDEVQSAAEFVALKSNQALGLAQSVNAVLNIRDNQPVSRGISAISEPNFDFATIPNKVTNTVVDINNPDFLPVNATTAPMAFVRTRGGGTKGAVMWFGKGNTDITSFIINLYAVNLSSGALTKFHTSADIKAQLDADWRFESYTMPDAARFTPEAGDVIAVEWVLTGSGTYQIAGNSAAWRSSNHPYAIPARLGASRNPTGNASPATISGGSVGYVSSFAWFSLEETEIPGNTEGDVSQTFAEPGTYAFDFELAHKYVDYVLIGGGGGGESSQAARGGYAGLPGTWVYGTLERGVDFPSDVTRIYVTVGAGGPALFVWYLQGNPGSPTSITYPNLSNVDTQIKAAGGMGGGRPGNPNHTGTGPSPGNITFRGVEYFGGAEAVVNQNGFAPGGAAGGSIYATTGPGGGDGRAWLVAREL</sequence>
<reference evidence="2 3" key="1">
    <citation type="submission" date="2016-07" db="EMBL/GenBank/DDBJ databases">
        <authorList>
            <person name="Sutton G."/>
            <person name="Brinkac L."/>
            <person name="Sanka R."/>
            <person name="Adams M."/>
            <person name="Lau E."/>
            <person name="Kumar A."/>
            <person name="Macaden R."/>
        </authorList>
    </citation>
    <scope>NUCLEOTIDE SEQUENCE [LARGE SCALE GENOMIC DNA]</scope>
    <source>
        <strain evidence="2 3">GA-0871</strain>
    </source>
</reference>
<dbReference type="EMBL" id="MBER01000071">
    <property type="protein sequence ID" value="OMC44721.1"/>
    <property type="molecule type" value="Genomic_DNA"/>
</dbReference>